<dbReference type="InterPro" id="IPR004437">
    <property type="entry name" value="ParB/RepB/Spo0J"/>
</dbReference>
<reference evidence="4 5" key="1">
    <citation type="submission" date="2020-02" db="EMBL/GenBank/DDBJ databases">
        <title>Genome sequence of the type strain CCBAU10050 of Rhizobium daejeonense.</title>
        <authorList>
            <person name="Gao J."/>
            <person name="Sun J."/>
        </authorList>
    </citation>
    <scope>NUCLEOTIDE SEQUENCE [LARGE SCALE GENOMIC DNA]</scope>
    <source>
        <strain evidence="4 5">CCBAU10050</strain>
    </source>
</reference>
<dbReference type="InterPro" id="IPR011111">
    <property type="entry name" value="Plasmid_RepB"/>
</dbReference>
<name>A0A6M1S621_9HYPH</name>
<dbReference type="RefSeq" id="WP_163897313.1">
    <property type="nucleotide sequence ID" value="NZ_CP048424.1"/>
</dbReference>
<dbReference type="InterPro" id="IPR037972">
    <property type="entry name" value="RepB_N"/>
</dbReference>
<evidence type="ECO:0000313" key="5">
    <source>
        <dbReference type="Proteomes" id="UP000477849"/>
    </source>
</evidence>
<dbReference type="GO" id="GO:0005694">
    <property type="term" value="C:chromosome"/>
    <property type="evidence" value="ECO:0007669"/>
    <property type="project" value="TreeGrafter"/>
</dbReference>
<dbReference type="SMART" id="SM00470">
    <property type="entry name" value="ParB"/>
    <property type="match status" value="1"/>
</dbReference>
<dbReference type="NCBIfam" id="TIGR03454">
    <property type="entry name" value="partition_RepB"/>
    <property type="match status" value="1"/>
</dbReference>
<sequence length="330" mass="35993">MKGRDILKGMVNSAAPASAEQPHSPPAPHKPAGAVRAMNLSLGRLGEQAAAAKGLREAMAAGDKVVELDPSFIEIAFIQDRIPLDTDPAQEHLTNSIRDTGQQVPILVRPHPLQEGRYQAAYGHRRLRAAASLGLPVRAIVRKLTDEEVILAQGQENGPRVDLSFIERALFAHRMDTHGFDRDTIAKALSVDKPELSRLLQVAEGVASDIILAIGPAPKIGRPRWLAFAERLKVSGAGKRLGKELQSEEFNQADTNLRFERLWKAMAEPAEKKAKQTEAIRTKKGLLLASLEHGARGSKIAVNSPEFARFLSERMPALVSEFEQETAANS</sequence>
<dbReference type="Proteomes" id="UP000477849">
    <property type="component" value="Unassembled WGS sequence"/>
</dbReference>
<dbReference type="GO" id="GO:0003677">
    <property type="term" value="F:DNA binding"/>
    <property type="evidence" value="ECO:0007669"/>
    <property type="project" value="InterPro"/>
</dbReference>
<dbReference type="Pfam" id="PF07506">
    <property type="entry name" value="RepB"/>
    <property type="match status" value="1"/>
</dbReference>
<evidence type="ECO:0000313" key="4">
    <source>
        <dbReference type="EMBL" id="NGO66639.1"/>
    </source>
</evidence>
<evidence type="ECO:0000256" key="2">
    <source>
        <dbReference type="SAM" id="MobiDB-lite"/>
    </source>
</evidence>
<dbReference type="PANTHER" id="PTHR33375:SF1">
    <property type="entry name" value="CHROMOSOME-PARTITIONING PROTEIN PARB-RELATED"/>
    <property type="match status" value="1"/>
</dbReference>
<protein>
    <submittedName>
        <fullName evidence="4">Plasmid partitioning protein RepB</fullName>
    </submittedName>
</protein>
<dbReference type="SUPFAM" id="SSF110849">
    <property type="entry name" value="ParB/Sulfiredoxin"/>
    <property type="match status" value="1"/>
</dbReference>
<keyword evidence="5" id="KW-1185">Reference proteome</keyword>
<dbReference type="Gene3D" id="3.90.1530.30">
    <property type="match status" value="1"/>
</dbReference>
<comment type="similarity">
    <text evidence="1">Belongs to the ParB family.</text>
</comment>
<dbReference type="Gene3D" id="1.10.10.2830">
    <property type="match status" value="1"/>
</dbReference>
<dbReference type="AlphaFoldDB" id="A0A6M1S621"/>
<evidence type="ECO:0000256" key="1">
    <source>
        <dbReference type="ARBA" id="ARBA00006295"/>
    </source>
</evidence>
<gene>
    <name evidence="4" type="primary">repB</name>
    <name evidence="4" type="ORF">G6N76_23525</name>
</gene>
<feature type="domain" description="ParB-like N-terminal" evidence="3">
    <location>
        <begin position="66"/>
        <end position="158"/>
    </location>
</feature>
<comment type="caution">
    <text evidence="4">The sequence shown here is derived from an EMBL/GenBank/DDBJ whole genome shotgun (WGS) entry which is preliminary data.</text>
</comment>
<dbReference type="CDD" id="cd16405">
    <property type="entry name" value="RepB_like_N"/>
    <property type="match status" value="1"/>
</dbReference>
<proteinExistence type="inferred from homology"/>
<organism evidence="4 5">
    <name type="scientific">Rhizobium daejeonense</name>
    <dbReference type="NCBI Taxonomy" id="240521"/>
    <lineage>
        <taxon>Bacteria</taxon>
        <taxon>Pseudomonadati</taxon>
        <taxon>Pseudomonadota</taxon>
        <taxon>Alphaproteobacteria</taxon>
        <taxon>Hyphomicrobiales</taxon>
        <taxon>Rhizobiaceae</taxon>
        <taxon>Rhizobium/Agrobacterium group</taxon>
        <taxon>Rhizobium</taxon>
    </lineage>
</organism>
<dbReference type="InterPro" id="IPR003115">
    <property type="entry name" value="ParB_N"/>
</dbReference>
<dbReference type="PANTHER" id="PTHR33375">
    <property type="entry name" value="CHROMOSOME-PARTITIONING PROTEIN PARB-RELATED"/>
    <property type="match status" value="1"/>
</dbReference>
<dbReference type="EMBL" id="JAAKZH010000013">
    <property type="protein sequence ID" value="NGO66639.1"/>
    <property type="molecule type" value="Genomic_DNA"/>
</dbReference>
<dbReference type="GO" id="GO:0007059">
    <property type="term" value="P:chromosome segregation"/>
    <property type="evidence" value="ECO:0007669"/>
    <property type="project" value="TreeGrafter"/>
</dbReference>
<dbReference type="InterPro" id="IPR036086">
    <property type="entry name" value="ParB/Sulfiredoxin_sf"/>
</dbReference>
<dbReference type="InterPro" id="IPR050336">
    <property type="entry name" value="Chromosome_partition/occlusion"/>
</dbReference>
<accession>A0A6M1S621</accession>
<evidence type="ECO:0000259" key="3">
    <source>
        <dbReference type="SMART" id="SM00470"/>
    </source>
</evidence>
<dbReference type="NCBIfam" id="TIGR00180">
    <property type="entry name" value="parB_part"/>
    <property type="match status" value="1"/>
</dbReference>
<feature type="region of interest" description="Disordered" evidence="2">
    <location>
        <begin position="13"/>
        <end position="33"/>
    </location>
</feature>
<dbReference type="Pfam" id="PF02195">
    <property type="entry name" value="ParB_N"/>
    <property type="match status" value="1"/>
</dbReference>
<dbReference type="SUPFAM" id="SSF109709">
    <property type="entry name" value="KorB DNA-binding domain-like"/>
    <property type="match status" value="1"/>
</dbReference>
<dbReference type="InterPro" id="IPR017819">
    <property type="entry name" value="Plasmid_partition_RepB"/>
</dbReference>